<accession>A0A161PUA4</accession>
<dbReference type="CDD" id="cd08010">
    <property type="entry name" value="MltG_like"/>
    <property type="match status" value="1"/>
</dbReference>
<evidence type="ECO:0000256" key="3">
    <source>
        <dbReference type="ARBA" id="ARBA00022989"/>
    </source>
</evidence>
<dbReference type="InterPro" id="IPR003770">
    <property type="entry name" value="MLTG-like"/>
</dbReference>
<keyword evidence="9" id="KW-1185">Reference proteome</keyword>
<dbReference type="HAMAP" id="MF_02065">
    <property type="entry name" value="MltG"/>
    <property type="match status" value="1"/>
</dbReference>
<dbReference type="STRING" id="520767.ATZ99_14990"/>
<sequence>MDTRGYIERIKDNLLFRKKKIVIITFFFTICLFAVSYLFINYNLKPVSDEKIQVAFEVEEGKNAKQIAEILKEKNLIKNPHVFYLYAKWKGYDTRIKAGEYILSPSMTSQVILLKLVKGETFLEKVTIPEGSTINEIARIFEEKRLVKKEEFIKEAISKNYKEKFDFLKPIPDNATVEGFLYPDTYFFPKNRPATYYIEKLIRRFQEVYYGIPEVKILEEKLNMNTLQVVTLASIIEEEAKIDREKPVISAVFHNRLSKNIPLQSCATVEYILNEHKEKLTIEDLKKDSPYNTYLYKGLPPGPISSPGYKAIIAALKPEKNDYLYFVSNGDGSHTFTSNYQEHLKAKNKQGKNNK</sequence>
<keyword evidence="5 7" id="KW-0456">Lyase</keyword>
<dbReference type="PANTHER" id="PTHR30518">
    <property type="entry name" value="ENDOLYTIC MUREIN TRANSGLYCOSYLASE"/>
    <property type="match status" value="1"/>
</dbReference>
<evidence type="ECO:0000256" key="7">
    <source>
        <dbReference type="HAMAP-Rule" id="MF_02065"/>
    </source>
</evidence>
<dbReference type="EMBL" id="LOHZ01000032">
    <property type="protein sequence ID" value="KYO65861.1"/>
    <property type="molecule type" value="Genomic_DNA"/>
</dbReference>
<reference evidence="8 9" key="1">
    <citation type="submission" date="2015-12" db="EMBL/GenBank/DDBJ databases">
        <title>Draft genome of Thermovenabulum gondwanense isolated from a red thermophilic microbial mat colonisisng an outflow channel of a bore well.</title>
        <authorList>
            <person name="Patel B.K."/>
        </authorList>
    </citation>
    <scope>NUCLEOTIDE SEQUENCE [LARGE SCALE GENOMIC DNA]</scope>
    <source>
        <strain evidence="8 9">R270</strain>
    </source>
</reference>
<evidence type="ECO:0000256" key="4">
    <source>
        <dbReference type="ARBA" id="ARBA00023136"/>
    </source>
</evidence>
<evidence type="ECO:0000256" key="5">
    <source>
        <dbReference type="ARBA" id="ARBA00023239"/>
    </source>
</evidence>
<comment type="subcellular location">
    <subcellularLocation>
        <location evidence="7">Cell membrane</location>
        <topology evidence="7">Single-pass membrane protein</topology>
    </subcellularLocation>
</comment>
<dbReference type="Gene3D" id="3.30.160.60">
    <property type="entry name" value="Classic Zinc Finger"/>
    <property type="match status" value="1"/>
</dbReference>
<keyword evidence="4 7" id="KW-0472">Membrane</keyword>
<feature type="site" description="Important for catalytic activity" evidence="7">
    <location>
        <position position="239"/>
    </location>
</feature>
<comment type="caution">
    <text evidence="8">The sequence shown here is derived from an EMBL/GenBank/DDBJ whole genome shotgun (WGS) entry which is preliminary data.</text>
</comment>
<dbReference type="GO" id="GO:0009252">
    <property type="term" value="P:peptidoglycan biosynthetic process"/>
    <property type="evidence" value="ECO:0007669"/>
    <property type="project" value="UniProtKB-UniRule"/>
</dbReference>
<keyword evidence="6 7" id="KW-0961">Cell wall biogenesis/degradation</keyword>
<keyword evidence="1 7" id="KW-1003">Cell membrane</keyword>
<comment type="function">
    <text evidence="7">Functions as a peptidoglycan terminase that cleaves nascent peptidoglycan strands endolytically to terminate their elongation.</text>
</comment>
<evidence type="ECO:0000256" key="2">
    <source>
        <dbReference type="ARBA" id="ARBA00022692"/>
    </source>
</evidence>
<dbReference type="NCBIfam" id="TIGR00247">
    <property type="entry name" value="endolytic transglycosylase MltG"/>
    <property type="match status" value="1"/>
</dbReference>
<proteinExistence type="inferred from homology"/>
<dbReference type="Pfam" id="PF02618">
    <property type="entry name" value="YceG"/>
    <property type="match status" value="1"/>
</dbReference>
<evidence type="ECO:0000256" key="6">
    <source>
        <dbReference type="ARBA" id="ARBA00023316"/>
    </source>
</evidence>
<dbReference type="EC" id="4.2.2.29" evidence="7"/>
<dbReference type="AlphaFoldDB" id="A0A161PUA4"/>
<keyword evidence="2 7" id="KW-0812">Transmembrane</keyword>
<dbReference type="Proteomes" id="UP000075737">
    <property type="component" value="Unassembled WGS sequence"/>
</dbReference>
<dbReference type="PANTHER" id="PTHR30518:SF2">
    <property type="entry name" value="ENDOLYTIC MUREIN TRANSGLYCOSYLASE"/>
    <property type="match status" value="1"/>
</dbReference>
<dbReference type="GO" id="GO:0008932">
    <property type="term" value="F:lytic endotransglycosylase activity"/>
    <property type="evidence" value="ECO:0007669"/>
    <property type="project" value="UniProtKB-UniRule"/>
</dbReference>
<comment type="similarity">
    <text evidence="7">Belongs to the transglycosylase MltG family.</text>
</comment>
<dbReference type="OrthoDB" id="9814591at2"/>
<keyword evidence="3 7" id="KW-1133">Transmembrane helix</keyword>
<name>A0A161PUA4_9FIRM</name>
<dbReference type="GO" id="GO:0071555">
    <property type="term" value="P:cell wall organization"/>
    <property type="evidence" value="ECO:0007669"/>
    <property type="project" value="UniProtKB-KW"/>
</dbReference>
<dbReference type="PATRIC" id="fig|520767.4.peg.1604"/>
<dbReference type="Gene3D" id="3.30.1490.480">
    <property type="entry name" value="Endolytic murein transglycosylase"/>
    <property type="match status" value="2"/>
</dbReference>
<evidence type="ECO:0000313" key="9">
    <source>
        <dbReference type="Proteomes" id="UP000075737"/>
    </source>
</evidence>
<comment type="catalytic activity">
    <reaction evidence="7">
        <text>a peptidoglycan chain = a peptidoglycan chain with N-acetyl-1,6-anhydromuramyl-[peptide] at the reducing end + a peptidoglycan chain with N-acetylglucosamine at the non-reducing end.</text>
        <dbReference type="EC" id="4.2.2.29"/>
    </reaction>
</comment>
<feature type="transmembrane region" description="Helical" evidence="7">
    <location>
        <begin position="21"/>
        <end position="40"/>
    </location>
</feature>
<dbReference type="GO" id="GO:0005886">
    <property type="term" value="C:plasma membrane"/>
    <property type="evidence" value="ECO:0007669"/>
    <property type="project" value="UniProtKB-SubCell"/>
</dbReference>
<gene>
    <name evidence="7" type="primary">mltG</name>
    <name evidence="8" type="ORF">ATZ99_14990</name>
</gene>
<protein>
    <recommendedName>
        <fullName evidence="7">Endolytic murein transglycosylase</fullName>
        <ecNumber evidence="7">4.2.2.29</ecNumber>
    </recommendedName>
    <alternativeName>
        <fullName evidence="7">Peptidoglycan lytic transglycosylase</fullName>
    </alternativeName>
    <alternativeName>
        <fullName evidence="7">Peptidoglycan polymerization terminase</fullName>
    </alternativeName>
</protein>
<organism evidence="8 9">
    <name type="scientific">Thermovenabulum gondwanense</name>
    <dbReference type="NCBI Taxonomy" id="520767"/>
    <lineage>
        <taxon>Bacteria</taxon>
        <taxon>Bacillati</taxon>
        <taxon>Bacillota</taxon>
        <taxon>Clostridia</taxon>
        <taxon>Thermosediminibacterales</taxon>
        <taxon>Thermosediminibacteraceae</taxon>
        <taxon>Thermovenabulum</taxon>
    </lineage>
</organism>
<evidence type="ECO:0000313" key="8">
    <source>
        <dbReference type="EMBL" id="KYO65861.1"/>
    </source>
</evidence>
<dbReference type="RefSeq" id="WP_068748615.1">
    <property type="nucleotide sequence ID" value="NZ_LOHZ01000032.1"/>
</dbReference>
<evidence type="ECO:0000256" key="1">
    <source>
        <dbReference type="ARBA" id="ARBA00022475"/>
    </source>
</evidence>